<accession>A0AAV6MSC2</accession>
<comment type="caution">
    <text evidence="1">The sequence shown here is derived from an EMBL/GenBank/DDBJ whole genome shotgun (WGS) entry which is preliminary data.</text>
</comment>
<sequence length="403" mass="45716">MHASLSKLPVDSSAASLSKQFLSATTYFSSGMPVEAPRASASISPLTIELTEEGGFEPLAEFPLVEASSGSPAGNEMGACRSLLFFKPVSRQRKKGKKLFGRKKLLHNIPNHFQVHKIKQGAWKKRKNPNPRCVPISWYRTRSSKELGSFWVKHLFSQALMLTYALVHRPQILYEPSPIPDSGEEISDIINHISFFNPWHEHISFPCKKKKELIKGMIMHSLSCQSFQTSAFPCLVVVRPVLTHPLLQKGLPTRSDRFLRDNRLEPKIDQKYTVPVVDANYRPKAKKGPVRRKLFKIKKVISGAGESRDLRFERLFEATQARTGGKTLLQKTRQRPSVIIAETRNAVRTISKTSQALDSHRIEILCKKLNQDRQNDKKNQSRQHLCSMAYTQILSSTTSLIQY</sequence>
<name>A0AAV6MSC2_9ROSI</name>
<proteinExistence type="predicted"/>
<keyword evidence="2" id="KW-1185">Reference proteome</keyword>
<organism evidence="1 2">
    <name type="scientific">Cucurbita argyrosperma subsp. sororia</name>
    <dbReference type="NCBI Taxonomy" id="37648"/>
    <lineage>
        <taxon>Eukaryota</taxon>
        <taxon>Viridiplantae</taxon>
        <taxon>Streptophyta</taxon>
        <taxon>Embryophyta</taxon>
        <taxon>Tracheophyta</taxon>
        <taxon>Spermatophyta</taxon>
        <taxon>Magnoliopsida</taxon>
        <taxon>eudicotyledons</taxon>
        <taxon>Gunneridae</taxon>
        <taxon>Pentapetalae</taxon>
        <taxon>rosids</taxon>
        <taxon>fabids</taxon>
        <taxon>Cucurbitales</taxon>
        <taxon>Cucurbitaceae</taxon>
        <taxon>Cucurbiteae</taxon>
        <taxon>Cucurbita</taxon>
    </lineage>
</organism>
<dbReference type="EMBL" id="JAGKQH010000012">
    <property type="protein sequence ID" value="KAG6585952.1"/>
    <property type="molecule type" value="Genomic_DNA"/>
</dbReference>
<evidence type="ECO:0000313" key="1">
    <source>
        <dbReference type="EMBL" id="KAG6585952.1"/>
    </source>
</evidence>
<protein>
    <recommendedName>
        <fullName evidence="3">Tantalus-like domain-containing protein</fullName>
    </recommendedName>
</protein>
<gene>
    <name evidence="1" type="ORF">SDJN03_18685</name>
</gene>
<evidence type="ECO:0008006" key="3">
    <source>
        <dbReference type="Google" id="ProtNLM"/>
    </source>
</evidence>
<dbReference type="Proteomes" id="UP000685013">
    <property type="component" value="Chromosome 12"/>
</dbReference>
<evidence type="ECO:0000313" key="2">
    <source>
        <dbReference type="Proteomes" id="UP000685013"/>
    </source>
</evidence>
<dbReference type="AlphaFoldDB" id="A0AAV6MSC2"/>
<feature type="non-terminal residue" evidence="1">
    <location>
        <position position="1"/>
    </location>
</feature>
<reference evidence="1 2" key="1">
    <citation type="journal article" date="2021" name="Hortic Res">
        <title>The domestication of Cucurbita argyrosperma as revealed by the genome of its wild relative.</title>
        <authorList>
            <person name="Barrera-Redondo J."/>
            <person name="Sanchez-de la Vega G."/>
            <person name="Aguirre-Liguori J.A."/>
            <person name="Castellanos-Morales G."/>
            <person name="Gutierrez-Guerrero Y.T."/>
            <person name="Aguirre-Dugua X."/>
            <person name="Aguirre-Planter E."/>
            <person name="Tenaillon M.I."/>
            <person name="Lira-Saade R."/>
            <person name="Eguiarte L.E."/>
        </authorList>
    </citation>
    <scope>NUCLEOTIDE SEQUENCE [LARGE SCALE GENOMIC DNA]</scope>
    <source>
        <strain evidence="1">JBR-2021</strain>
    </source>
</reference>